<accession>A0A2P5DC67</accession>
<comment type="caution">
    <text evidence="3">The sequence shown here is derived from an EMBL/GenBank/DDBJ whole genome shotgun (WGS) entry which is preliminary data.</text>
</comment>
<reference evidence="4" key="1">
    <citation type="submission" date="2016-06" db="EMBL/GenBank/DDBJ databases">
        <title>Parallel loss of symbiosis genes in relatives of nitrogen-fixing non-legume Parasponia.</title>
        <authorList>
            <person name="Van Velzen R."/>
            <person name="Holmer R."/>
            <person name="Bu F."/>
            <person name="Rutten L."/>
            <person name="Van Zeijl A."/>
            <person name="Liu W."/>
            <person name="Santuari L."/>
            <person name="Cao Q."/>
            <person name="Sharma T."/>
            <person name="Shen D."/>
            <person name="Roswanjaya Y."/>
            <person name="Wardhani T."/>
            <person name="Kalhor M.S."/>
            <person name="Jansen J."/>
            <person name="Van den Hoogen J."/>
            <person name="Gungor B."/>
            <person name="Hartog M."/>
            <person name="Hontelez J."/>
            <person name="Verver J."/>
            <person name="Yang W.-C."/>
            <person name="Schijlen E."/>
            <person name="Repin R."/>
            <person name="Schilthuizen M."/>
            <person name="Schranz E."/>
            <person name="Heidstra R."/>
            <person name="Miyata K."/>
            <person name="Fedorova E."/>
            <person name="Kohlen W."/>
            <person name="Bisseling T."/>
            <person name="Smit S."/>
            <person name="Geurts R."/>
        </authorList>
    </citation>
    <scope>NUCLEOTIDE SEQUENCE [LARGE SCALE GENOMIC DNA]</scope>
    <source>
        <strain evidence="4">cv. RG33-2</strain>
    </source>
</reference>
<dbReference type="EMBL" id="JXTC01000280">
    <property type="protein sequence ID" value="PON70904.1"/>
    <property type="molecule type" value="Genomic_DNA"/>
</dbReference>
<feature type="signal peptide" evidence="2">
    <location>
        <begin position="1"/>
        <end position="15"/>
    </location>
</feature>
<evidence type="ECO:0000256" key="1">
    <source>
        <dbReference type="SAM" id="Phobius"/>
    </source>
</evidence>
<keyword evidence="1" id="KW-0812">Transmembrane</keyword>
<dbReference type="Proteomes" id="UP000237000">
    <property type="component" value="Unassembled WGS sequence"/>
</dbReference>
<keyword evidence="2" id="KW-0732">Signal</keyword>
<evidence type="ECO:0000256" key="2">
    <source>
        <dbReference type="SAM" id="SignalP"/>
    </source>
</evidence>
<organism evidence="3 4">
    <name type="scientific">Trema orientale</name>
    <name type="common">Charcoal tree</name>
    <name type="synonym">Celtis orientalis</name>
    <dbReference type="NCBI Taxonomy" id="63057"/>
    <lineage>
        <taxon>Eukaryota</taxon>
        <taxon>Viridiplantae</taxon>
        <taxon>Streptophyta</taxon>
        <taxon>Embryophyta</taxon>
        <taxon>Tracheophyta</taxon>
        <taxon>Spermatophyta</taxon>
        <taxon>Magnoliopsida</taxon>
        <taxon>eudicotyledons</taxon>
        <taxon>Gunneridae</taxon>
        <taxon>Pentapetalae</taxon>
        <taxon>rosids</taxon>
        <taxon>fabids</taxon>
        <taxon>Rosales</taxon>
        <taxon>Cannabaceae</taxon>
        <taxon>Trema</taxon>
    </lineage>
</organism>
<gene>
    <name evidence="3" type="ORF">TorRG33x02_255920</name>
</gene>
<feature type="chain" id="PRO_5015179461" evidence="2">
    <location>
        <begin position="16"/>
        <end position="115"/>
    </location>
</feature>
<name>A0A2P5DC67_TREOI</name>
<feature type="transmembrane region" description="Helical" evidence="1">
    <location>
        <begin position="66"/>
        <end position="84"/>
    </location>
</feature>
<feature type="non-terminal residue" evidence="3">
    <location>
        <position position="1"/>
    </location>
</feature>
<sequence>HLCLSLLSIFPQTLTLKPTKFSGPRLRYRNITLLDEKPVKGILGHLIDHSKHFYKPLQGDDHGSNISSYISVLTFLFLLSISFFDKIEKDQQNHKFFLLIQFISRQIYILFFISR</sequence>
<dbReference type="InParanoid" id="A0A2P5DC67"/>
<keyword evidence="1" id="KW-1133">Transmembrane helix</keyword>
<evidence type="ECO:0000313" key="3">
    <source>
        <dbReference type="EMBL" id="PON70904.1"/>
    </source>
</evidence>
<keyword evidence="1" id="KW-0472">Membrane</keyword>
<protein>
    <submittedName>
        <fullName evidence="3">Uncharacterized protein</fullName>
    </submittedName>
</protein>
<feature type="transmembrane region" description="Helical" evidence="1">
    <location>
        <begin position="96"/>
        <end position="114"/>
    </location>
</feature>
<proteinExistence type="predicted"/>
<evidence type="ECO:0000313" key="4">
    <source>
        <dbReference type="Proteomes" id="UP000237000"/>
    </source>
</evidence>
<dbReference type="OrthoDB" id="10591572at2759"/>
<keyword evidence="4" id="KW-1185">Reference proteome</keyword>
<dbReference type="AlphaFoldDB" id="A0A2P5DC67"/>